<organism evidence="1 2">
    <name type="scientific">Lepagella muris</name>
    <dbReference type="NCBI Taxonomy" id="3032870"/>
    <lineage>
        <taxon>Bacteria</taxon>
        <taxon>Pseudomonadati</taxon>
        <taxon>Bacteroidota</taxon>
        <taxon>Bacteroidia</taxon>
        <taxon>Bacteroidales</taxon>
        <taxon>Muribaculaceae</taxon>
        <taxon>Lepagella</taxon>
    </lineage>
</organism>
<gene>
    <name evidence="1" type="ORF">E5331_13510</name>
</gene>
<name>A0AC61RDD9_9BACT</name>
<protein>
    <submittedName>
        <fullName evidence="1">Uncharacterized protein</fullName>
    </submittedName>
</protein>
<dbReference type="EMBL" id="SRYB01000021">
    <property type="protein sequence ID" value="TGY77718.1"/>
    <property type="molecule type" value="Genomic_DNA"/>
</dbReference>
<evidence type="ECO:0000313" key="2">
    <source>
        <dbReference type="Proteomes" id="UP000306319"/>
    </source>
</evidence>
<accession>A0AC61RDD9</accession>
<comment type="caution">
    <text evidence="1">The sequence shown here is derived from an EMBL/GenBank/DDBJ whole genome shotgun (WGS) entry which is preliminary data.</text>
</comment>
<keyword evidence="2" id="KW-1185">Reference proteome</keyword>
<proteinExistence type="predicted"/>
<sequence length="324" mass="33887">MKTFHILKKKTFSKLHHPVAAALLVSSLSIVAGAGTMAALADNPYYSYSSSSSGSSYSRSNSSSSSCSTHSCSSSSSSGSSKSRKNNASKKSSKRKSKGNAGNTTAGMTTRRISINRFNTLSLSNAIDVVYRQGPATGYAEIHGDPKAIDCLNLSDSNGSLNIGYRSSPGNINGATVVYVTNPTIDAINLNDACNFTSIGTIDVGPVFNIHSSGASTIDIPDVTGDIVNILTDGAGKVNISSANMNIINTDANGASSIKIKEICAQHVNSISRDAASISVAGRCNYKNSITHSVSKINDRGLIIESRPLDCSQKSRGRIPPRQP</sequence>
<evidence type="ECO:0000313" key="1">
    <source>
        <dbReference type="EMBL" id="TGY77718.1"/>
    </source>
</evidence>
<dbReference type="Proteomes" id="UP000306319">
    <property type="component" value="Unassembled WGS sequence"/>
</dbReference>
<reference evidence="1" key="1">
    <citation type="submission" date="2019-04" db="EMBL/GenBank/DDBJ databases">
        <title>Microbes associate with the intestines of laboratory mice.</title>
        <authorList>
            <person name="Navarre W."/>
            <person name="Wong E."/>
            <person name="Huang K."/>
            <person name="Tropini C."/>
            <person name="Ng K."/>
            <person name="Yu B."/>
        </authorList>
    </citation>
    <scope>NUCLEOTIDE SEQUENCE</scope>
    <source>
        <strain evidence="1">NM04_E33</strain>
    </source>
</reference>